<accession>A0A832PN13</accession>
<dbReference type="RefSeq" id="WP_303730444.1">
    <property type="nucleotide sequence ID" value="NZ_DULP01000145.1"/>
</dbReference>
<evidence type="ECO:0000313" key="1">
    <source>
        <dbReference type="EMBL" id="HHW34408.1"/>
    </source>
</evidence>
<name>A0A832PN13_9RHOB</name>
<protein>
    <submittedName>
        <fullName evidence="1">Uncharacterized protein</fullName>
    </submittedName>
</protein>
<gene>
    <name evidence="1" type="ORF">GXX24_09775</name>
</gene>
<reference evidence="1 2" key="1">
    <citation type="journal article" date="2020" name="Biotechnol. Biofuels">
        <title>New insights from the biogas microbiome by comprehensive genome-resolved metagenomics of nearly 1600 species originating from multiple anaerobic digesters.</title>
        <authorList>
            <person name="Campanaro S."/>
            <person name="Treu L."/>
            <person name="Rodriguez-R L.M."/>
            <person name="Kovalovszki A."/>
            <person name="Ziels R.M."/>
            <person name="Maus I."/>
            <person name="Zhu X."/>
            <person name="Kougias P.G."/>
            <person name="Basile A."/>
            <person name="Luo G."/>
            <person name="Schluter A."/>
            <person name="Konstantinidis K.T."/>
            <person name="Angelidaki I."/>
        </authorList>
    </citation>
    <scope>NUCLEOTIDE SEQUENCE [LARGE SCALE GENOMIC DNA]</scope>
    <source>
        <strain evidence="1">AS04akNAM_125</strain>
    </source>
</reference>
<dbReference type="EMBL" id="DULP01000145">
    <property type="protein sequence ID" value="HHW34408.1"/>
    <property type="molecule type" value="Genomic_DNA"/>
</dbReference>
<dbReference type="AlphaFoldDB" id="A0A832PN13"/>
<sequence>MAVIYTSALRTTRMTATRDACAGGALQLLDAGGNVLSSHTLSATGGTVADGVWTLAFADATAAATASGTATAARIRNSSNADVVTGLTVGLTDSGADVELQNTSINSGQDIIISSAILTDG</sequence>
<organism evidence="1 2">
    <name type="scientific">Paracoccus solventivorans</name>
    <dbReference type="NCBI Taxonomy" id="53463"/>
    <lineage>
        <taxon>Bacteria</taxon>
        <taxon>Pseudomonadati</taxon>
        <taxon>Pseudomonadota</taxon>
        <taxon>Alphaproteobacteria</taxon>
        <taxon>Rhodobacterales</taxon>
        <taxon>Paracoccaceae</taxon>
        <taxon>Paracoccus</taxon>
    </lineage>
</organism>
<comment type="caution">
    <text evidence="1">The sequence shown here is derived from an EMBL/GenBank/DDBJ whole genome shotgun (WGS) entry which is preliminary data.</text>
</comment>
<dbReference type="Proteomes" id="UP000580830">
    <property type="component" value="Unassembled WGS sequence"/>
</dbReference>
<evidence type="ECO:0000313" key="2">
    <source>
        <dbReference type="Proteomes" id="UP000580830"/>
    </source>
</evidence>
<proteinExistence type="predicted"/>